<accession>A0A397VRJ6</accession>
<dbReference type="Proteomes" id="UP000266673">
    <property type="component" value="Unassembled WGS sequence"/>
</dbReference>
<proteinExistence type="predicted"/>
<dbReference type="EMBL" id="QKWP01000237">
    <property type="protein sequence ID" value="RIB23947.1"/>
    <property type="molecule type" value="Genomic_DNA"/>
</dbReference>
<evidence type="ECO:0000313" key="3">
    <source>
        <dbReference type="Proteomes" id="UP000266673"/>
    </source>
</evidence>
<sequence length="185" mass="21620">MKKKEEEEDLHNNRIRVAKIGSASKINTVVPCCETGVKVEKGEIKEFKVEVDKPKDKKEKASNYCLEFVNMEREEEMKNSEDLELERKMKNQKQNDSNETIMDKEDVEVFKKMNDFKETKGPTKKEYITIEETSKKKNVPERVLTFDIVPSQVVKEAIKIGKKKPQPFVLYNSEFKKGANFEYSQ</sequence>
<organism evidence="2 3">
    <name type="scientific">Gigaspora rosea</name>
    <dbReference type="NCBI Taxonomy" id="44941"/>
    <lineage>
        <taxon>Eukaryota</taxon>
        <taxon>Fungi</taxon>
        <taxon>Fungi incertae sedis</taxon>
        <taxon>Mucoromycota</taxon>
        <taxon>Glomeromycotina</taxon>
        <taxon>Glomeromycetes</taxon>
        <taxon>Diversisporales</taxon>
        <taxon>Gigasporaceae</taxon>
        <taxon>Gigaspora</taxon>
    </lineage>
</organism>
<reference evidence="2 3" key="1">
    <citation type="submission" date="2018-06" db="EMBL/GenBank/DDBJ databases">
        <title>Comparative genomics reveals the genomic features of Rhizophagus irregularis, R. cerebriforme, R. diaphanum and Gigaspora rosea, and their symbiotic lifestyle signature.</title>
        <authorList>
            <person name="Morin E."/>
            <person name="San Clemente H."/>
            <person name="Chen E.C.H."/>
            <person name="De La Providencia I."/>
            <person name="Hainaut M."/>
            <person name="Kuo A."/>
            <person name="Kohler A."/>
            <person name="Murat C."/>
            <person name="Tang N."/>
            <person name="Roy S."/>
            <person name="Loubradou J."/>
            <person name="Henrissat B."/>
            <person name="Grigoriev I.V."/>
            <person name="Corradi N."/>
            <person name="Roux C."/>
            <person name="Martin F.M."/>
        </authorList>
    </citation>
    <scope>NUCLEOTIDE SEQUENCE [LARGE SCALE GENOMIC DNA]</scope>
    <source>
        <strain evidence="2 3">DAOM 194757</strain>
    </source>
</reference>
<keyword evidence="1" id="KW-0175">Coiled coil</keyword>
<protein>
    <submittedName>
        <fullName evidence="2">Uncharacterized protein</fullName>
    </submittedName>
</protein>
<feature type="coiled-coil region" evidence="1">
    <location>
        <begin position="66"/>
        <end position="93"/>
    </location>
</feature>
<name>A0A397VRJ6_9GLOM</name>
<comment type="caution">
    <text evidence="2">The sequence shown here is derived from an EMBL/GenBank/DDBJ whole genome shotgun (WGS) entry which is preliminary data.</text>
</comment>
<gene>
    <name evidence="2" type="ORF">C2G38_2169844</name>
</gene>
<dbReference type="AlphaFoldDB" id="A0A397VRJ6"/>
<keyword evidence="3" id="KW-1185">Reference proteome</keyword>
<evidence type="ECO:0000313" key="2">
    <source>
        <dbReference type="EMBL" id="RIB23947.1"/>
    </source>
</evidence>
<evidence type="ECO:0000256" key="1">
    <source>
        <dbReference type="SAM" id="Coils"/>
    </source>
</evidence>